<evidence type="ECO:0000313" key="3">
    <source>
        <dbReference type="Proteomes" id="UP000509418"/>
    </source>
</evidence>
<proteinExistence type="predicted"/>
<name>A0A7H8T2G3_STRCX</name>
<sequence length="279" mass="30079">MKDAYELYRRAVDDVWKGWWVCWPLSRRVEVGQVLENVDGMVRTAGTLTERGIPFAPHPGTPHNNYTYDTQGSASLQFKAAGVAMDGLAALAVADFGARVTFEKGNSALIVYRGLTETGVADVRALAAALVQRGWDDWDDTLLAVTDVVAADSGIVLTAAESGASVELRLQANAGQAQLGLADLAGQTSVAWRRRLGLEWLGTDTTPFFRVVRLRKTWFGKVEKDYGPRQPGRGAAPVPVPPVLLEEAYDDPASVLETVASEEQPPPVVLPNEQLPGAP</sequence>
<evidence type="ECO:0000256" key="1">
    <source>
        <dbReference type="SAM" id="MobiDB-lite"/>
    </source>
</evidence>
<organism evidence="2 3">
    <name type="scientific">Streptomyces chartreusis</name>
    <dbReference type="NCBI Taxonomy" id="1969"/>
    <lineage>
        <taxon>Bacteria</taxon>
        <taxon>Bacillati</taxon>
        <taxon>Actinomycetota</taxon>
        <taxon>Actinomycetes</taxon>
        <taxon>Kitasatosporales</taxon>
        <taxon>Streptomycetaceae</taxon>
        <taxon>Streptomyces</taxon>
    </lineage>
</organism>
<protein>
    <submittedName>
        <fullName evidence="2">Uncharacterized protein</fullName>
    </submittedName>
</protein>
<reference evidence="2 3" key="1">
    <citation type="submission" date="2020-06" db="EMBL/GenBank/DDBJ databases">
        <title>Genome mining for natural products.</title>
        <authorList>
            <person name="Zhang B."/>
            <person name="Shi J."/>
            <person name="Ge H."/>
        </authorList>
    </citation>
    <scope>NUCLEOTIDE SEQUENCE [LARGE SCALE GENOMIC DNA]</scope>
    <source>
        <strain evidence="2 3">NA02069</strain>
    </source>
</reference>
<keyword evidence="3" id="KW-1185">Reference proteome</keyword>
<dbReference type="RefSeq" id="WP_176574875.1">
    <property type="nucleotide sequence ID" value="NZ_CBDRGH010000020.1"/>
</dbReference>
<dbReference type="EMBL" id="CP056041">
    <property type="protein sequence ID" value="QKZ17631.1"/>
    <property type="molecule type" value="Genomic_DNA"/>
</dbReference>
<feature type="region of interest" description="Disordered" evidence="1">
    <location>
        <begin position="260"/>
        <end position="279"/>
    </location>
</feature>
<dbReference type="Proteomes" id="UP000509418">
    <property type="component" value="Chromosome"/>
</dbReference>
<gene>
    <name evidence="2" type="ORF">HUT05_09915</name>
</gene>
<accession>A0A7H8T2G3</accession>
<dbReference type="AlphaFoldDB" id="A0A7H8T2G3"/>
<evidence type="ECO:0000313" key="2">
    <source>
        <dbReference type="EMBL" id="QKZ17631.1"/>
    </source>
</evidence>